<dbReference type="GO" id="GO:0000976">
    <property type="term" value="F:transcription cis-regulatory region binding"/>
    <property type="evidence" value="ECO:0007669"/>
    <property type="project" value="TreeGrafter"/>
</dbReference>
<dbReference type="OrthoDB" id="7186128at2"/>
<dbReference type="Gene3D" id="1.10.10.60">
    <property type="entry name" value="Homeodomain-like"/>
    <property type="match status" value="1"/>
</dbReference>
<organism evidence="6 7">
    <name type="scientific">Streptomyces niveus</name>
    <name type="common">Streptomyces spheroides</name>
    <dbReference type="NCBI Taxonomy" id="193462"/>
    <lineage>
        <taxon>Bacteria</taxon>
        <taxon>Bacillati</taxon>
        <taxon>Actinomycetota</taxon>
        <taxon>Actinomycetes</taxon>
        <taxon>Kitasatosporales</taxon>
        <taxon>Streptomycetaceae</taxon>
        <taxon>Streptomyces</taxon>
    </lineage>
</organism>
<dbReference type="Proteomes" id="UP000189677">
    <property type="component" value="Chromosome"/>
</dbReference>
<evidence type="ECO:0000256" key="4">
    <source>
        <dbReference type="PROSITE-ProRule" id="PRU00335"/>
    </source>
</evidence>
<evidence type="ECO:0000256" key="1">
    <source>
        <dbReference type="ARBA" id="ARBA00023015"/>
    </source>
</evidence>
<dbReference type="PANTHER" id="PTHR30055:SF234">
    <property type="entry name" value="HTH-TYPE TRANSCRIPTIONAL REGULATOR BETI"/>
    <property type="match status" value="1"/>
</dbReference>
<dbReference type="InterPro" id="IPR009057">
    <property type="entry name" value="Homeodomain-like_sf"/>
</dbReference>
<dbReference type="PROSITE" id="PS50977">
    <property type="entry name" value="HTH_TETR_2"/>
    <property type="match status" value="1"/>
</dbReference>
<keyword evidence="1" id="KW-0805">Transcription regulation</keyword>
<dbReference type="GO" id="GO:0003700">
    <property type="term" value="F:DNA-binding transcription factor activity"/>
    <property type="evidence" value="ECO:0007669"/>
    <property type="project" value="TreeGrafter"/>
</dbReference>
<dbReference type="PANTHER" id="PTHR30055">
    <property type="entry name" value="HTH-TYPE TRANSCRIPTIONAL REGULATOR RUTR"/>
    <property type="match status" value="1"/>
</dbReference>
<dbReference type="SUPFAM" id="SSF48498">
    <property type="entry name" value="Tetracyclin repressor-like, C-terminal domain"/>
    <property type="match status" value="1"/>
</dbReference>
<gene>
    <name evidence="6" type="ORF">BBN63_31840</name>
</gene>
<sequence>MGSEVSTGGRRRTRGLIERRQAILDGAFAVFARRGYAQACVKEIAQEAGVAKPTVYSHLNDKESLYREAVEAVADRIGARSLAVVEQLREPATDADPRTALTVVACGLLKVFGDEDAIAVRQLACAQAAQFPDLAANVRERTALRVRSALADRLARLALDGHLRRCDPELAAEHFLSLITGSLEYRPGAAPDTVADTAVDVFLRAYGK</sequence>
<dbReference type="SUPFAM" id="SSF46689">
    <property type="entry name" value="Homeodomain-like"/>
    <property type="match status" value="1"/>
</dbReference>
<feature type="domain" description="HTH tetR-type" evidence="5">
    <location>
        <begin position="17"/>
        <end position="77"/>
    </location>
</feature>
<dbReference type="FunFam" id="1.10.10.60:FF:000141">
    <property type="entry name" value="TetR family transcriptional regulator"/>
    <property type="match status" value="1"/>
</dbReference>
<dbReference type="PRINTS" id="PR00455">
    <property type="entry name" value="HTHTETR"/>
</dbReference>
<evidence type="ECO:0000256" key="2">
    <source>
        <dbReference type="ARBA" id="ARBA00023125"/>
    </source>
</evidence>
<dbReference type="InterPro" id="IPR036271">
    <property type="entry name" value="Tet_transcr_reg_TetR-rel_C_sf"/>
</dbReference>
<dbReference type="AlphaFoldDB" id="A0A1U9R0P5"/>
<dbReference type="GO" id="GO:0045892">
    <property type="term" value="P:negative regulation of DNA-templated transcription"/>
    <property type="evidence" value="ECO:0007669"/>
    <property type="project" value="UniProtKB-ARBA"/>
</dbReference>
<evidence type="ECO:0000313" key="6">
    <source>
        <dbReference type="EMBL" id="AQU70088.1"/>
    </source>
</evidence>
<evidence type="ECO:0000256" key="3">
    <source>
        <dbReference type="ARBA" id="ARBA00023163"/>
    </source>
</evidence>
<accession>A0A1U9R0P5</accession>
<proteinExistence type="predicted"/>
<dbReference type="Pfam" id="PF00440">
    <property type="entry name" value="TetR_N"/>
    <property type="match status" value="1"/>
</dbReference>
<dbReference type="InterPro" id="IPR039536">
    <property type="entry name" value="TetR_C_Proteobacteria"/>
</dbReference>
<reference evidence="6 7" key="1">
    <citation type="submission" date="2016-11" db="EMBL/GenBank/DDBJ databases">
        <title>Complete genome sequence of Streptomyces niveus SCSIO 3406.</title>
        <authorList>
            <person name="Zhu Q."/>
            <person name="Cheng W."/>
            <person name="Song Y."/>
            <person name="Li Q."/>
            <person name="Ju J."/>
        </authorList>
    </citation>
    <scope>NUCLEOTIDE SEQUENCE [LARGE SCALE GENOMIC DNA]</scope>
    <source>
        <strain evidence="6 7">SCSIO 3406</strain>
    </source>
</reference>
<evidence type="ECO:0000259" key="5">
    <source>
        <dbReference type="PROSITE" id="PS50977"/>
    </source>
</evidence>
<name>A0A1U9R0P5_STRNV</name>
<dbReference type="Pfam" id="PF14246">
    <property type="entry name" value="TetR_C_7"/>
    <property type="match status" value="1"/>
</dbReference>
<dbReference type="RefSeq" id="WP_078078763.1">
    <property type="nucleotide sequence ID" value="NZ_CP018047.1"/>
</dbReference>
<keyword evidence="2 4" id="KW-0238">DNA-binding</keyword>
<feature type="DNA-binding region" description="H-T-H motif" evidence="4">
    <location>
        <begin position="40"/>
        <end position="59"/>
    </location>
</feature>
<dbReference type="Gene3D" id="1.10.357.10">
    <property type="entry name" value="Tetracycline Repressor, domain 2"/>
    <property type="match status" value="1"/>
</dbReference>
<dbReference type="EMBL" id="CP018047">
    <property type="protein sequence ID" value="AQU70088.1"/>
    <property type="molecule type" value="Genomic_DNA"/>
</dbReference>
<keyword evidence="7" id="KW-1185">Reference proteome</keyword>
<dbReference type="KEGG" id="snw:BBN63_31840"/>
<dbReference type="InterPro" id="IPR050109">
    <property type="entry name" value="HTH-type_TetR-like_transc_reg"/>
</dbReference>
<dbReference type="InterPro" id="IPR001647">
    <property type="entry name" value="HTH_TetR"/>
</dbReference>
<keyword evidence="3" id="KW-0804">Transcription</keyword>
<evidence type="ECO:0000313" key="7">
    <source>
        <dbReference type="Proteomes" id="UP000189677"/>
    </source>
</evidence>
<protein>
    <submittedName>
        <fullName evidence="6">TetR family transcriptional regulator</fullName>
    </submittedName>
</protein>